<dbReference type="InterPro" id="IPR019539">
    <property type="entry name" value="GalKase_N"/>
</dbReference>
<dbReference type="InterPro" id="IPR000705">
    <property type="entry name" value="Galactokinase"/>
</dbReference>
<accession>A0A0E9ND08</accession>
<dbReference type="PROSITE" id="PS00106">
    <property type="entry name" value="GALACTOKINASE"/>
    <property type="match status" value="1"/>
</dbReference>
<dbReference type="GO" id="GO:0005829">
    <property type="term" value="C:cytosol"/>
    <property type="evidence" value="ECO:0007669"/>
    <property type="project" value="TreeGrafter"/>
</dbReference>
<dbReference type="Pfam" id="PF10509">
    <property type="entry name" value="GalKase_gal_bdg"/>
    <property type="match status" value="1"/>
</dbReference>
<dbReference type="GO" id="GO:0006012">
    <property type="term" value="P:galactose metabolic process"/>
    <property type="evidence" value="ECO:0007669"/>
    <property type="project" value="UniProtKB-UniPathway"/>
</dbReference>
<dbReference type="GO" id="GO:0005524">
    <property type="term" value="F:ATP binding"/>
    <property type="evidence" value="ECO:0007669"/>
    <property type="project" value="UniProtKB-KW"/>
</dbReference>
<keyword evidence="15" id="KW-1185">Reference proteome</keyword>
<dbReference type="PROSITE" id="PS50048">
    <property type="entry name" value="ZN2_CY6_FUNGAL_2"/>
    <property type="match status" value="1"/>
</dbReference>
<evidence type="ECO:0000256" key="4">
    <source>
        <dbReference type="ARBA" id="ARBA00019487"/>
    </source>
</evidence>
<dbReference type="PRINTS" id="PR00959">
    <property type="entry name" value="MEVGALKINASE"/>
</dbReference>
<keyword evidence="10" id="KW-0119">Carbohydrate metabolism</keyword>
<sequence>MDEGKMKRRKPFLKRTRTGCFQCRQRRKKCDQVKPSCTSCAERGWTCEYPVQKDGPTRENTPCDPLTPRRQSVDGLASAFVGGVPAAAEQPCAALVAHNTFPTSSPINPMAQPFYNMLSYSALPSVPGAHLNSVSSQSLIQYFLNSASTLLAFSSGSDNPFHKYFLPMLFSSHHEGAMERALYAFASKHRQQLLPELALAHEEGAGWLTWQTKAVEGLMEEIRQAGVGGTSEERTLSTILLLVYTEIADGGGGAATLAHLKGAFSIIRNSPPSFGNWRFLKKIFWYFDIVAALCMGTCPLSDAMYAQTASQLVSKGEAVDDVFGLSGSLWPIIAKLCRVAAAASGQAINWGSPTVKHEEDPMIAAAQGRAYWLSEAEQLEQDFLNWQAPGSNTADPEWHSVVQAAEAWRYAALIYLYRRLYNLPACHMSVQGCVTPALNCLSKICTFGGRMAALLWPVVVVACECVTQSDRALAMVVLDRVGRVQGMGNVVKAKDVVRRAWDRGEAPGIFGGMSEFGEQSPVFLESQFLDVVARRRRTGRAGRTDRPSAPADIYTTLIGCQTTITIDLRMNIVPTVDDIKHVYGSLAIPAQGERWDQLLSAFKERFGADATVVARSPGRVNLIGEHIDYSEFAVLPMSISADVLIAFRAVEPDAEGYEPKITLANVSDKFPEREAAAAATPEDVEIDASKPEWSNYFKVGLHGTLELLQNKYPGKELPKIGMQVVVDGTVPLASGLSSSAAMVCTSALACLVAYGEKGISKHELAQLAVVSERAVGVNSGGMDQMASVFGMEGNALFVEFKPKLDATPLQFPRHLDDGVAFVIANTLVTSVKHLTAPRNYNLRVVECTIAAEILGRKLQLGELDVRDGFGGTLRDVMVRQFRGKDVPMEDQFVEMLQIVEEEFPNPDGYTRQELASMMGCEENELVEKYMTRFPVEAERFQLRDRALHVYSEAARVLQFQSAIQSTEAISTDDFFTKLGGIMNASQASCRDLYNCSVPEIDEICQLALASGADGARLTGAGWGGCCVFLVRKSRVDELLEKVNAGYYRKGRFDDRQAEVDEACFATEPASGAVLYYP</sequence>
<dbReference type="InterPro" id="IPR013750">
    <property type="entry name" value="GHMP_kinase_C_dom"/>
</dbReference>
<dbReference type="Pfam" id="PF11951">
    <property type="entry name" value="Fungal_trans_2"/>
    <property type="match status" value="1"/>
</dbReference>
<organism evidence="14 15">
    <name type="scientific">Saitoella complicata (strain BCRC 22490 / CBS 7301 / JCM 7358 / NBRC 10748 / NRRL Y-17804)</name>
    <dbReference type="NCBI Taxonomy" id="698492"/>
    <lineage>
        <taxon>Eukaryota</taxon>
        <taxon>Fungi</taxon>
        <taxon>Dikarya</taxon>
        <taxon>Ascomycota</taxon>
        <taxon>Taphrinomycotina</taxon>
        <taxon>Taphrinomycotina incertae sedis</taxon>
        <taxon>Saitoella</taxon>
    </lineage>
</organism>
<dbReference type="Proteomes" id="UP000033140">
    <property type="component" value="Unassembled WGS sequence"/>
</dbReference>
<evidence type="ECO:0000256" key="2">
    <source>
        <dbReference type="ARBA" id="ARBA00006566"/>
    </source>
</evidence>
<keyword evidence="5" id="KW-0808">Transferase</keyword>
<keyword evidence="8" id="KW-0067">ATP-binding</keyword>
<dbReference type="InterPro" id="IPR036554">
    <property type="entry name" value="GHMP_kinase_C_sf"/>
</dbReference>
<protein>
    <recommendedName>
        <fullName evidence="4">Galactokinase</fullName>
        <ecNumber evidence="3">2.7.1.6</ecNumber>
    </recommendedName>
    <alternativeName>
        <fullName evidence="11">Galactose kinase</fullName>
    </alternativeName>
</protein>
<dbReference type="InterPro" id="IPR006204">
    <property type="entry name" value="GHMP_kinase_N_dom"/>
</dbReference>
<evidence type="ECO:0000256" key="5">
    <source>
        <dbReference type="ARBA" id="ARBA00022679"/>
    </source>
</evidence>
<dbReference type="NCBIfam" id="TIGR00131">
    <property type="entry name" value="gal_kin"/>
    <property type="match status" value="1"/>
</dbReference>
<dbReference type="PANTHER" id="PTHR10457:SF7">
    <property type="entry name" value="GALACTOKINASE-RELATED"/>
    <property type="match status" value="1"/>
</dbReference>
<feature type="domain" description="Zn(2)-C6 fungal-type" evidence="13">
    <location>
        <begin position="19"/>
        <end position="49"/>
    </location>
</feature>
<comment type="caution">
    <text evidence="14">The sequence shown here is derived from an EMBL/GenBank/DDBJ whole genome shotgun (WGS) entry which is preliminary data.</text>
</comment>
<dbReference type="GO" id="GO:0004335">
    <property type="term" value="F:galactokinase activity"/>
    <property type="evidence" value="ECO:0007669"/>
    <property type="project" value="UniProtKB-EC"/>
</dbReference>
<keyword evidence="6" id="KW-0547">Nucleotide-binding</keyword>
<dbReference type="GO" id="GO:0000981">
    <property type="term" value="F:DNA-binding transcription factor activity, RNA polymerase II-specific"/>
    <property type="evidence" value="ECO:0007669"/>
    <property type="project" value="InterPro"/>
</dbReference>
<evidence type="ECO:0000256" key="9">
    <source>
        <dbReference type="ARBA" id="ARBA00023144"/>
    </source>
</evidence>
<evidence type="ECO:0000256" key="10">
    <source>
        <dbReference type="ARBA" id="ARBA00023277"/>
    </source>
</evidence>
<dbReference type="STRING" id="698492.A0A0E9ND08"/>
<evidence type="ECO:0000313" key="15">
    <source>
        <dbReference type="Proteomes" id="UP000033140"/>
    </source>
</evidence>
<dbReference type="SUPFAM" id="SSF57701">
    <property type="entry name" value="Zn2/Cys6 DNA-binding domain"/>
    <property type="match status" value="1"/>
</dbReference>
<dbReference type="PROSITE" id="PS00463">
    <property type="entry name" value="ZN2_CY6_FUNGAL_1"/>
    <property type="match status" value="1"/>
</dbReference>
<dbReference type="GO" id="GO:0008270">
    <property type="term" value="F:zinc ion binding"/>
    <property type="evidence" value="ECO:0007669"/>
    <property type="project" value="InterPro"/>
</dbReference>
<evidence type="ECO:0000313" key="14">
    <source>
        <dbReference type="EMBL" id="GAO47742.1"/>
    </source>
</evidence>
<dbReference type="InterPro" id="IPR021858">
    <property type="entry name" value="Fun_TF"/>
</dbReference>
<dbReference type="EMBL" id="BACD03000010">
    <property type="protein sequence ID" value="GAO47742.1"/>
    <property type="molecule type" value="Genomic_DNA"/>
</dbReference>
<evidence type="ECO:0000256" key="6">
    <source>
        <dbReference type="ARBA" id="ARBA00022741"/>
    </source>
</evidence>
<dbReference type="PANTHER" id="PTHR10457">
    <property type="entry name" value="MEVALONATE KINASE/GALACTOKINASE"/>
    <property type="match status" value="1"/>
</dbReference>
<dbReference type="InterPro" id="IPR001138">
    <property type="entry name" value="Zn2Cys6_DnaBD"/>
</dbReference>
<dbReference type="InterPro" id="IPR006203">
    <property type="entry name" value="GHMP_knse_ATP-bd_CS"/>
</dbReference>
<dbReference type="Pfam" id="PF08544">
    <property type="entry name" value="GHMP_kinases_C"/>
    <property type="match status" value="1"/>
</dbReference>
<dbReference type="GO" id="GO:0000411">
    <property type="term" value="P:positive regulation of transcription by galactose"/>
    <property type="evidence" value="ECO:0007669"/>
    <property type="project" value="UniProtKB-ARBA"/>
</dbReference>
<name>A0A0E9ND08_SAICN</name>
<dbReference type="PRINTS" id="PR00473">
    <property type="entry name" value="GALCTOKINASE"/>
</dbReference>
<dbReference type="AlphaFoldDB" id="A0A0E9ND08"/>
<dbReference type="InterPro" id="IPR019741">
    <property type="entry name" value="Galactokinase_CS"/>
</dbReference>
<dbReference type="UniPathway" id="UPA00214"/>
<proteinExistence type="inferred from homology"/>
<dbReference type="Gene3D" id="3.30.230.10">
    <property type="match status" value="1"/>
</dbReference>
<dbReference type="CDD" id="cd00067">
    <property type="entry name" value="GAL4"/>
    <property type="match status" value="1"/>
</dbReference>
<dbReference type="SMART" id="SM00066">
    <property type="entry name" value="GAL4"/>
    <property type="match status" value="1"/>
</dbReference>
<dbReference type="FunFam" id="1.20.1440.340:FF:000003">
    <property type="entry name" value="GAL1p Galactokinase"/>
    <property type="match status" value="1"/>
</dbReference>
<comment type="catalytic activity">
    <reaction evidence="12">
        <text>alpha-D-galactose + ATP = alpha-D-galactose 1-phosphate + ADP + H(+)</text>
        <dbReference type="Rhea" id="RHEA:13553"/>
        <dbReference type="ChEBI" id="CHEBI:15378"/>
        <dbReference type="ChEBI" id="CHEBI:28061"/>
        <dbReference type="ChEBI" id="CHEBI:30616"/>
        <dbReference type="ChEBI" id="CHEBI:58336"/>
        <dbReference type="ChEBI" id="CHEBI:456216"/>
        <dbReference type="EC" id="2.7.1.6"/>
    </reaction>
    <physiologicalReaction direction="left-to-right" evidence="12">
        <dbReference type="Rhea" id="RHEA:13554"/>
    </physiologicalReaction>
</comment>
<reference evidence="14 15" key="2">
    <citation type="journal article" date="2014" name="J. Gen. Appl. Microbiol.">
        <title>The early diverging ascomycetous budding yeast Saitoella complicata has three histone deacetylases belonging to the Clr6, Hos2, and Rpd3 lineages.</title>
        <authorList>
            <person name="Nishida H."/>
            <person name="Matsumoto T."/>
            <person name="Kondo S."/>
            <person name="Hamamoto M."/>
            <person name="Yoshikawa H."/>
        </authorList>
    </citation>
    <scope>NUCLEOTIDE SEQUENCE [LARGE SCALE GENOMIC DNA]</scope>
    <source>
        <strain evidence="14 15">NRRL Y-17804</strain>
    </source>
</reference>
<reference evidence="14 15" key="3">
    <citation type="journal article" date="2015" name="Genome Announc.">
        <title>Draft Genome Sequence of the Archiascomycetous Yeast Saitoella complicata.</title>
        <authorList>
            <person name="Yamauchi K."/>
            <person name="Kondo S."/>
            <person name="Hamamoto M."/>
            <person name="Takahashi Y."/>
            <person name="Ogura Y."/>
            <person name="Hayashi T."/>
            <person name="Nishida H."/>
        </authorList>
    </citation>
    <scope>NUCLEOTIDE SEQUENCE [LARGE SCALE GENOMIC DNA]</scope>
    <source>
        <strain evidence="14 15">NRRL Y-17804</strain>
    </source>
</reference>
<evidence type="ECO:0000256" key="8">
    <source>
        <dbReference type="ARBA" id="ARBA00022840"/>
    </source>
</evidence>
<dbReference type="FunFam" id="3.30.230.10:FF:000056">
    <property type="entry name" value="GAL1p Galactokinase"/>
    <property type="match status" value="1"/>
</dbReference>
<evidence type="ECO:0000256" key="3">
    <source>
        <dbReference type="ARBA" id="ARBA00012315"/>
    </source>
</evidence>
<dbReference type="Pfam" id="PF00172">
    <property type="entry name" value="Zn_clus"/>
    <property type="match status" value="1"/>
</dbReference>
<gene>
    <name evidence="14" type="ORF">G7K_1941-t1</name>
</gene>
<dbReference type="InterPro" id="IPR014721">
    <property type="entry name" value="Ribsml_uS5_D2-typ_fold_subgr"/>
</dbReference>
<dbReference type="SUPFAM" id="SSF55060">
    <property type="entry name" value="GHMP Kinase, C-terminal domain"/>
    <property type="match status" value="1"/>
</dbReference>
<keyword evidence="7" id="KW-0418">Kinase</keyword>
<dbReference type="EC" id="2.7.1.6" evidence="3"/>
<evidence type="ECO:0000256" key="11">
    <source>
        <dbReference type="ARBA" id="ARBA00029590"/>
    </source>
</evidence>
<evidence type="ECO:0000256" key="1">
    <source>
        <dbReference type="ARBA" id="ARBA00004947"/>
    </source>
</evidence>
<dbReference type="Gene3D" id="3.30.70.3170">
    <property type="match status" value="1"/>
</dbReference>
<dbReference type="SUPFAM" id="SSF54211">
    <property type="entry name" value="Ribosomal protein S5 domain 2-like"/>
    <property type="match status" value="1"/>
</dbReference>
<dbReference type="Gene3D" id="1.20.1440.340">
    <property type="match status" value="1"/>
</dbReference>
<evidence type="ECO:0000256" key="12">
    <source>
        <dbReference type="ARBA" id="ARBA00049538"/>
    </source>
</evidence>
<keyword evidence="9" id="KW-0299">Galactose metabolism</keyword>
<dbReference type="InterPro" id="IPR020568">
    <property type="entry name" value="Ribosomal_Su5_D2-typ_SF"/>
</dbReference>
<dbReference type="InterPro" id="IPR036864">
    <property type="entry name" value="Zn2-C6_fun-type_DNA-bd_sf"/>
</dbReference>
<dbReference type="Pfam" id="PF00288">
    <property type="entry name" value="GHMP_kinases_N"/>
    <property type="match status" value="1"/>
</dbReference>
<evidence type="ECO:0000256" key="7">
    <source>
        <dbReference type="ARBA" id="ARBA00022777"/>
    </source>
</evidence>
<comment type="pathway">
    <text evidence="1">Carbohydrate metabolism; galactose metabolism.</text>
</comment>
<dbReference type="PROSITE" id="PS00627">
    <property type="entry name" value="GHMP_KINASES_ATP"/>
    <property type="match status" value="1"/>
</dbReference>
<reference evidence="14 15" key="1">
    <citation type="journal article" date="2011" name="J. Gen. Appl. Microbiol.">
        <title>Draft genome sequencing of the enigmatic yeast Saitoella complicata.</title>
        <authorList>
            <person name="Nishida H."/>
            <person name="Hamamoto M."/>
            <person name="Sugiyama J."/>
        </authorList>
    </citation>
    <scope>NUCLEOTIDE SEQUENCE [LARGE SCALE GENOMIC DNA]</scope>
    <source>
        <strain evidence="14 15">NRRL Y-17804</strain>
    </source>
</reference>
<dbReference type="Gene3D" id="4.10.240.10">
    <property type="entry name" value="Zn(2)-C6 fungal-type DNA-binding domain"/>
    <property type="match status" value="1"/>
</dbReference>
<comment type="similarity">
    <text evidence="2">Belongs to the GHMP kinase family. GalK subfamily.</text>
</comment>
<evidence type="ECO:0000259" key="13">
    <source>
        <dbReference type="PROSITE" id="PS50048"/>
    </source>
</evidence>